<evidence type="ECO:0000313" key="9">
    <source>
        <dbReference type="EMBL" id="AMO38165.1"/>
    </source>
</evidence>
<keyword evidence="7" id="KW-0456">Lyase</keyword>
<keyword evidence="4 8" id="KW-0378">Hydrolase</keyword>
<evidence type="ECO:0000256" key="2">
    <source>
        <dbReference type="ARBA" id="ARBA00022670"/>
    </source>
</evidence>
<name>A0A127K873_9RHOO</name>
<evidence type="ECO:0000256" key="7">
    <source>
        <dbReference type="ARBA" id="ARBA00023239"/>
    </source>
</evidence>
<dbReference type="Proteomes" id="UP000036902">
    <property type="component" value="Chromosome"/>
</dbReference>
<keyword evidence="5" id="KW-0190">Covalent protein-DNA linkage</keyword>
<dbReference type="PANTHER" id="PTHR13604">
    <property type="entry name" value="DC12-RELATED"/>
    <property type="match status" value="1"/>
</dbReference>
<dbReference type="PANTHER" id="PTHR13604:SF0">
    <property type="entry name" value="ABASIC SITE PROCESSING PROTEIN HMCES"/>
    <property type="match status" value="1"/>
</dbReference>
<gene>
    <name evidence="9" type="ORF">AC731_015205</name>
</gene>
<reference evidence="10" key="1">
    <citation type="submission" date="2016-03" db="EMBL/GenBank/DDBJ databases">
        <authorList>
            <person name="Ma C."/>
            <person name="Zhou S."/>
            <person name="Yang G."/>
        </authorList>
    </citation>
    <scope>NUCLEOTIDE SEQUENCE [LARGE SCALE GENOMIC DNA]</scope>
    <source>
        <strain evidence="10">SgZ-1</strain>
    </source>
</reference>
<dbReference type="RefSeq" id="WP_048707280.1">
    <property type="nucleotide sequence ID" value="NZ_CP014646.1"/>
</dbReference>
<dbReference type="InterPro" id="IPR036590">
    <property type="entry name" value="SRAP-like"/>
</dbReference>
<dbReference type="AlphaFoldDB" id="A0A127K873"/>
<keyword evidence="3" id="KW-0227">DNA damage</keyword>
<organism evidence="9 10">
    <name type="scientific">Thauera humireducens</name>
    <dbReference type="NCBI Taxonomy" id="1134435"/>
    <lineage>
        <taxon>Bacteria</taxon>
        <taxon>Pseudomonadati</taxon>
        <taxon>Pseudomonadota</taxon>
        <taxon>Betaproteobacteria</taxon>
        <taxon>Rhodocyclales</taxon>
        <taxon>Zoogloeaceae</taxon>
        <taxon>Thauera</taxon>
    </lineage>
</organism>
<dbReference type="STRING" id="1134435.AC731_015205"/>
<dbReference type="GO" id="GO:0003697">
    <property type="term" value="F:single-stranded DNA binding"/>
    <property type="evidence" value="ECO:0007669"/>
    <property type="project" value="InterPro"/>
</dbReference>
<dbReference type="InterPro" id="IPR003738">
    <property type="entry name" value="SRAP"/>
</dbReference>
<dbReference type="Pfam" id="PF02586">
    <property type="entry name" value="SRAP"/>
    <property type="match status" value="1"/>
</dbReference>
<evidence type="ECO:0000256" key="4">
    <source>
        <dbReference type="ARBA" id="ARBA00022801"/>
    </source>
</evidence>
<keyword evidence="6" id="KW-0238">DNA-binding</keyword>
<dbReference type="GO" id="GO:0008233">
    <property type="term" value="F:peptidase activity"/>
    <property type="evidence" value="ECO:0007669"/>
    <property type="project" value="UniProtKB-KW"/>
</dbReference>
<evidence type="ECO:0000256" key="5">
    <source>
        <dbReference type="ARBA" id="ARBA00023124"/>
    </source>
</evidence>
<dbReference type="GO" id="GO:0016829">
    <property type="term" value="F:lyase activity"/>
    <property type="evidence" value="ECO:0007669"/>
    <property type="project" value="UniProtKB-KW"/>
</dbReference>
<protein>
    <recommendedName>
        <fullName evidence="8">Abasic site processing protein</fullName>
        <ecNumber evidence="8">3.4.-.-</ecNumber>
    </recommendedName>
</protein>
<keyword evidence="2 8" id="KW-0645">Protease</keyword>
<dbReference type="KEGG" id="thu:AC731_015205"/>
<proteinExistence type="inferred from homology"/>
<dbReference type="SUPFAM" id="SSF143081">
    <property type="entry name" value="BB1717-like"/>
    <property type="match status" value="1"/>
</dbReference>
<comment type="similarity">
    <text evidence="1 8">Belongs to the SOS response-associated peptidase family.</text>
</comment>
<dbReference type="Gene3D" id="3.90.1680.10">
    <property type="entry name" value="SOS response associated peptidase-like"/>
    <property type="match status" value="1"/>
</dbReference>
<dbReference type="GO" id="GO:0106300">
    <property type="term" value="P:protein-DNA covalent cross-linking repair"/>
    <property type="evidence" value="ECO:0007669"/>
    <property type="project" value="InterPro"/>
</dbReference>
<sequence>MCGRYALYGPVSRLRERFSANIDELAADFGPRYNAAPMQLLPVVRQRPSGERVVHLLRWGLIPGWAKDETIATRLSNARGETLAEKPAFRTAYRSRRCIVPASGFYEWKAIPGGKQPYYIQPANDELFGFAGLWERWTSPAGTPIDTFTVVTTEANESMRALHERMPVILQPGDDNLWLSRDTTPERFGQLIAPCPDAMLRMHPVSKAVGNVRNEGPQLIDASSDPQSQ</sequence>
<keyword evidence="10" id="KW-1185">Reference proteome</keyword>
<accession>A0A127K873</accession>
<evidence type="ECO:0000256" key="3">
    <source>
        <dbReference type="ARBA" id="ARBA00022763"/>
    </source>
</evidence>
<evidence type="ECO:0000256" key="6">
    <source>
        <dbReference type="ARBA" id="ARBA00023125"/>
    </source>
</evidence>
<evidence type="ECO:0000256" key="8">
    <source>
        <dbReference type="RuleBase" id="RU364100"/>
    </source>
</evidence>
<evidence type="ECO:0000313" key="10">
    <source>
        <dbReference type="Proteomes" id="UP000036902"/>
    </source>
</evidence>
<dbReference type="EMBL" id="CP014646">
    <property type="protein sequence ID" value="AMO38165.1"/>
    <property type="molecule type" value="Genomic_DNA"/>
</dbReference>
<dbReference type="EC" id="3.4.-.-" evidence="8"/>
<dbReference type="GO" id="GO:0006508">
    <property type="term" value="P:proteolysis"/>
    <property type="evidence" value="ECO:0007669"/>
    <property type="project" value="UniProtKB-KW"/>
</dbReference>
<evidence type="ECO:0000256" key="1">
    <source>
        <dbReference type="ARBA" id="ARBA00008136"/>
    </source>
</evidence>